<accession>X0WZ49</accession>
<dbReference type="AlphaFoldDB" id="X0WZ49"/>
<organism evidence="1">
    <name type="scientific">marine sediment metagenome</name>
    <dbReference type="NCBI Taxonomy" id="412755"/>
    <lineage>
        <taxon>unclassified sequences</taxon>
        <taxon>metagenomes</taxon>
        <taxon>ecological metagenomes</taxon>
    </lineage>
</organism>
<gene>
    <name evidence="1" type="ORF">S01H1_72538</name>
</gene>
<dbReference type="EMBL" id="BARS01048391">
    <property type="protein sequence ID" value="GAG35985.1"/>
    <property type="molecule type" value="Genomic_DNA"/>
</dbReference>
<name>X0WZ49_9ZZZZ</name>
<sequence length="147" mass="17053">GIKKGDIIVIHQNVFRTFYDMKGKKKKSRSYFENDLYFCSLDQVYLYKNKNGWNTVGDRCFITPIKSNDSLTLDKERELVGILKYGNKSLEALEINPGDLVGYTPNGEWEFLVEGKRLYCMKSNDIVIKYEHQGNEEEYNPSWAASS</sequence>
<reference evidence="1" key="1">
    <citation type="journal article" date="2014" name="Front. Microbiol.">
        <title>High frequency of phylogenetically diverse reductive dehalogenase-homologous genes in deep subseafloor sedimentary metagenomes.</title>
        <authorList>
            <person name="Kawai M."/>
            <person name="Futagami T."/>
            <person name="Toyoda A."/>
            <person name="Takaki Y."/>
            <person name="Nishi S."/>
            <person name="Hori S."/>
            <person name="Arai W."/>
            <person name="Tsubouchi T."/>
            <person name="Morono Y."/>
            <person name="Uchiyama I."/>
            <person name="Ito T."/>
            <person name="Fujiyama A."/>
            <person name="Inagaki F."/>
            <person name="Takami H."/>
        </authorList>
    </citation>
    <scope>NUCLEOTIDE SEQUENCE</scope>
    <source>
        <strain evidence="1">Expedition CK06-06</strain>
    </source>
</reference>
<proteinExistence type="predicted"/>
<protein>
    <recommendedName>
        <fullName evidence="2">YopX protein domain-containing protein</fullName>
    </recommendedName>
</protein>
<evidence type="ECO:0000313" key="1">
    <source>
        <dbReference type="EMBL" id="GAG35985.1"/>
    </source>
</evidence>
<evidence type="ECO:0008006" key="2">
    <source>
        <dbReference type="Google" id="ProtNLM"/>
    </source>
</evidence>
<feature type="non-terminal residue" evidence="1">
    <location>
        <position position="1"/>
    </location>
</feature>
<comment type="caution">
    <text evidence="1">The sequence shown here is derived from an EMBL/GenBank/DDBJ whole genome shotgun (WGS) entry which is preliminary data.</text>
</comment>